<feature type="non-terminal residue" evidence="1">
    <location>
        <position position="65"/>
    </location>
</feature>
<accession>A0A392SBW1</accession>
<evidence type="ECO:0000313" key="2">
    <source>
        <dbReference type="Proteomes" id="UP000265520"/>
    </source>
</evidence>
<sequence length="65" mass="7531">MFSYEGVLARFLLCLRKFWLPARNLRRYEMRGEICVEDNDDLLVRRVVSWMGLEGTDASSAVATC</sequence>
<keyword evidence="2" id="KW-1185">Reference proteome</keyword>
<proteinExistence type="predicted"/>
<dbReference type="EMBL" id="LXQA010356108">
    <property type="protein sequence ID" value="MCI46338.1"/>
    <property type="molecule type" value="Genomic_DNA"/>
</dbReference>
<organism evidence="1 2">
    <name type="scientific">Trifolium medium</name>
    <dbReference type="NCBI Taxonomy" id="97028"/>
    <lineage>
        <taxon>Eukaryota</taxon>
        <taxon>Viridiplantae</taxon>
        <taxon>Streptophyta</taxon>
        <taxon>Embryophyta</taxon>
        <taxon>Tracheophyta</taxon>
        <taxon>Spermatophyta</taxon>
        <taxon>Magnoliopsida</taxon>
        <taxon>eudicotyledons</taxon>
        <taxon>Gunneridae</taxon>
        <taxon>Pentapetalae</taxon>
        <taxon>rosids</taxon>
        <taxon>fabids</taxon>
        <taxon>Fabales</taxon>
        <taxon>Fabaceae</taxon>
        <taxon>Papilionoideae</taxon>
        <taxon>50 kb inversion clade</taxon>
        <taxon>NPAAA clade</taxon>
        <taxon>Hologalegina</taxon>
        <taxon>IRL clade</taxon>
        <taxon>Trifolieae</taxon>
        <taxon>Trifolium</taxon>
    </lineage>
</organism>
<reference evidence="1 2" key="1">
    <citation type="journal article" date="2018" name="Front. Plant Sci.">
        <title>Red Clover (Trifolium pratense) and Zigzag Clover (T. medium) - A Picture of Genomic Similarities and Differences.</title>
        <authorList>
            <person name="Dluhosova J."/>
            <person name="Istvanek J."/>
            <person name="Nedelnik J."/>
            <person name="Repkova J."/>
        </authorList>
    </citation>
    <scope>NUCLEOTIDE SEQUENCE [LARGE SCALE GENOMIC DNA]</scope>
    <source>
        <strain evidence="2">cv. 10/8</strain>
        <tissue evidence="1">Leaf</tissue>
    </source>
</reference>
<name>A0A392SBW1_9FABA</name>
<protein>
    <submittedName>
        <fullName evidence="1">Uncharacterized protein</fullName>
    </submittedName>
</protein>
<dbReference type="Proteomes" id="UP000265520">
    <property type="component" value="Unassembled WGS sequence"/>
</dbReference>
<evidence type="ECO:0000313" key="1">
    <source>
        <dbReference type="EMBL" id="MCI46338.1"/>
    </source>
</evidence>
<comment type="caution">
    <text evidence="1">The sequence shown here is derived from an EMBL/GenBank/DDBJ whole genome shotgun (WGS) entry which is preliminary data.</text>
</comment>
<dbReference type="AlphaFoldDB" id="A0A392SBW1"/>